<keyword evidence="1" id="KW-0732">Signal</keyword>
<keyword evidence="3" id="KW-1185">Reference proteome</keyword>
<evidence type="ECO:0000256" key="1">
    <source>
        <dbReference type="SAM" id="SignalP"/>
    </source>
</evidence>
<evidence type="ECO:0000313" key="2">
    <source>
        <dbReference type="EMBL" id="KON90633.1"/>
    </source>
</evidence>
<name>A0A0M0GLI6_9BACI</name>
<dbReference type="OrthoDB" id="3239593at2"/>
<reference evidence="3" key="1">
    <citation type="submission" date="2015-07" db="EMBL/GenBank/DDBJ databases">
        <title>Fjat-14235 jcm11544.</title>
        <authorList>
            <person name="Liu B."/>
            <person name="Wang J."/>
            <person name="Zhu Y."/>
            <person name="Liu G."/>
            <person name="Chen Q."/>
            <person name="Chen Z."/>
            <person name="Lan J."/>
            <person name="Che J."/>
            <person name="Ge C."/>
            <person name="Shi H."/>
            <person name="Pan Z."/>
            <person name="Liu X."/>
        </authorList>
    </citation>
    <scope>NUCLEOTIDE SEQUENCE [LARGE SCALE GENOMIC DNA]</scope>
    <source>
        <strain evidence="3">JCM 11544</strain>
    </source>
</reference>
<dbReference type="EMBL" id="LGUE01000003">
    <property type="protein sequence ID" value="KON90633.1"/>
    <property type="molecule type" value="Genomic_DNA"/>
</dbReference>
<dbReference type="PANTHER" id="PTHR42779">
    <property type="entry name" value="PROTEIN YNJB"/>
    <property type="match status" value="1"/>
</dbReference>
<gene>
    <name evidence="2" type="ORF">AF331_09715</name>
</gene>
<dbReference type="RefSeq" id="WP_053427954.1">
    <property type="nucleotide sequence ID" value="NZ_LGUE01000003.1"/>
</dbReference>
<dbReference type="InterPro" id="IPR006059">
    <property type="entry name" value="SBP"/>
</dbReference>
<dbReference type="Proteomes" id="UP000037405">
    <property type="component" value="Unassembled WGS sequence"/>
</dbReference>
<comment type="caution">
    <text evidence="2">The sequence shown here is derived from an EMBL/GenBank/DDBJ whole genome shotgun (WGS) entry which is preliminary data.</text>
</comment>
<dbReference type="PROSITE" id="PS51257">
    <property type="entry name" value="PROKAR_LIPOPROTEIN"/>
    <property type="match status" value="1"/>
</dbReference>
<dbReference type="PIRSF" id="PIRSF029172">
    <property type="entry name" value="UCP029172_ABC_sbc_YnjB"/>
    <property type="match status" value="1"/>
</dbReference>
<feature type="chain" id="PRO_5005599557" evidence="1">
    <location>
        <begin position="22"/>
        <end position="400"/>
    </location>
</feature>
<dbReference type="NCBIfam" id="NF008633">
    <property type="entry name" value="PRK11622.1"/>
    <property type="match status" value="1"/>
</dbReference>
<accession>A0A0M0GLI6</accession>
<dbReference type="AlphaFoldDB" id="A0A0M0GLI6"/>
<dbReference type="PANTHER" id="PTHR42779:SF1">
    <property type="entry name" value="PROTEIN YNJB"/>
    <property type="match status" value="1"/>
</dbReference>
<dbReference type="InterPro" id="IPR027020">
    <property type="entry name" value="YnjB"/>
</dbReference>
<sequence length="400" mass="45193">MKRYVFVIMVSLILASCGAQTGETKLPDDWDDIVSQAEGSKVNLFMWGGDEVVNQYIDDTVAPGLKKEFGISLKRIPMDTPEILQKLQTEKKAGKKDGSMDIVWMNGENFKNAKENGLLAGPITERLPNMKSYYNEKDFTYDFGTPTEGYEAPWGKVQFVFFYNADKMDSPPRTVDELKSFVKEHPGKFTYPDPTDFTGNAFIRHLLNANSDQPIEKAGEDIEEAGGKVWDDLNEMKGDLWRDGKTYPKELSDLDRLFGQEEIWISMGYNEARAESLVKKGIYPEGTKPFLLEDAGSIGNTHFLSVPFNSPNQAGALVAIDYMLSPEMQLEKMQPDGWGDSTPISVDKLEDGMRKKFEELDRGETVLDPARLEDAFIGEMDASYVEWVKENWVREVAETD</sequence>
<evidence type="ECO:0000313" key="3">
    <source>
        <dbReference type="Proteomes" id="UP000037405"/>
    </source>
</evidence>
<dbReference type="Gene3D" id="3.40.190.10">
    <property type="entry name" value="Periplasmic binding protein-like II"/>
    <property type="match status" value="2"/>
</dbReference>
<dbReference type="Pfam" id="PF13416">
    <property type="entry name" value="SBP_bac_8"/>
    <property type="match status" value="1"/>
</dbReference>
<organism evidence="2 3">
    <name type="scientific">Rossellomorea marisflavi</name>
    <dbReference type="NCBI Taxonomy" id="189381"/>
    <lineage>
        <taxon>Bacteria</taxon>
        <taxon>Bacillati</taxon>
        <taxon>Bacillota</taxon>
        <taxon>Bacilli</taxon>
        <taxon>Bacillales</taxon>
        <taxon>Bacillaceae</taxon>
        <taxon>Rossellomorea</taxon>
    </lineage>
</organism>
<dbReference type="STRING" id="189381.GCA_900166615_00669"/>
<proteinExistence type="predicted"/>
<dbReference type="SUPFAM" id="SSF53850">
    <property type="entry name" value="Periplasmic binding protein-like II"/>
    <property type="match status" value="1"/>
</dbReference>
<feature type="signal peptide" evidence="1">
    <location>
        <begin position="1"/>
        <end position="21"/>
    </location>
</feature>
<dbReference type="PATRIC" id="fig|189381.12.peg.3853"/>
<protein>
    <submittedName>
        <fullName evidence="2">ABC transporter substrate-binding protein</fullName>
    </submittedName>
</protein>